<comment type="caution">
    <text evidence="2">The sequence shown here is derived from an EMBL/GenBank/DDBJ whole genome shotgun (WGS) entry which is preliminary data.</text>
</comment>
<dbReference type="InterPro" id="IPR027417">
    <property type="entry name" value="P-loop_NTPase"/>
</dbReference>
<feature type="region of interest" description="Disordered" evidence="1">
    <location>
        <begin position="318"/>
        <end position="341"/>
    </location>
</feature>
<evidence type="ECO:0000313" key="2">
    <source>
        <dbReference type="EMBL" id="PWN56319.1"/>
    </source>
</evidence>
<keyword evidence="2" id="KW-0808">Transferase</keyword>
<evidence type="ECO:0000313" key="3">
    <source>
        <dbReference type="Proteomes" id="UP000251800"/>
    </source>
</evidence>
<proteinExistence type="predicted"/>
<dbReference type="Gene3D" id="3.40.50.300">
    <property type="entry name" value="P-loop containing nucleotide triphosphate hydrolases"/>
    <property type="match status" value="1"/>
</dbReference>
<reference evidence="2 3" key="1">
    <citation type="submission" date="2018-05" db="EMBL/GenBank/DDBJ databases">
        <title>Abyssibacter profundi OUC007T gen. nov., sp. nov, a marine bacterium isolated from seawater of the Mariana Trench.</title>
        <authorList>
            <person name="Zhou S."/>
        </authorList>
    </citation>
    <scope>NUCLEOTIDE SEQUENCE [LARGE SCALE GENOMIC DNA]</scope>
    <source>
        <strain evidence="2 3">OUC007</strain>
    </source>
</reference>
<dbReference type="Pfam" id="PF13469">
    <property type="entry name" value="Sulfotransfer_3"/>
    <property type="match status" value="1"/>
</dbReference>
<protein>
    <submittedName>
        <fullName evidence="2">Sulfotransferase family protein</fullName>
    </submittedName>
</protein>
<name>A0A363ULK7_9GAMM</name>
<dbReference type="SUPFAM" id="SSF52540">
    <property type="entry name" value="P-loop containing nucleoside triphosphate hydrolases"/>
    <property type="match status" value="1"/>
</dbReference>
<dbReference type="Proteomes" id="UP000251800">
    <property type="component" value="Unassembled WGS sequence"/>
</dbReference>
<organism evidence="2 3">
    <name type="scientific">Abyssibacter profundi</name>
    <dbReference type="NCBI Taxonomy" id="2182787"/>
    <lineage>
        <taxon>Bacteria</taxon>
        <taxon>Pseudomonadati</taxon>
        <taxon>Pseudomonadota</taxon>
        <taxon>Gammaproteobacteria</taxon>
        <taxon>Chromatiales</taxon>
        <taxon>Oceanococcaceae</taxon>
        <taxon>Abyssibacter</taxon>
    </lineage>
</organism>
<gene>
    <name evidence="2" type="ORF">DEH80_08640</name>
</gene>
<accession>A0A363ULK7</accession>
<dbReference type="GO" id="GO:0016740">
    <property type="term" value="F:transferase activity"/>
    <property type="evidence" value="ECO:0007669"/>
    <property type="project" value="UniProtKB-KW"/>
</dbReference>
<evidence type="ECO:0000256" key="1">
    <source>
        <dbReference type="SAM" id="MobiDB-lite"/>
    </source>
</evidence>
<dbReference type="AlphaFoldDB" id="A0A363ULK7"/>
<dbReference type="EMBL" id="QEQK01000006">
    <property type="protein sequence ID" value="PWN56319.1"/>
    <property type="molecule type" value="Genomic_DNA"/>
</dbReference>
<dbReference type="OrthoDB" id="1441538at2"/>
<sequence length="364" mass="40363">MQLGCTSDSVHALWRVHRHGQCPGAGPCHPTQRPVGVCPQSPRRLRGVAWCRSGRGGAVSTALDFPPPLVVLSPPRSFSSLTSAMLGAHPQSAGLPELQLFMTDHMDQLLKFFALSPGNLQDGLLRSVAQLYFGEQTDASVDQAKGWLAERRHLSTAAMFQLLARKVAPQVLVEKSIATVWRPGFLRRLKQAAPHARYLHLLRHPRGQCSSLVNMIGHREDSVAADLKDHSTDPPTFDPQIAWLQIHQNILRALSDVPAEQIMRVRGEDVLADPERHLTEIVRWAGMRDDAEALDAMLHPERSIFACIGPPSAPYGSDPKFLENPVFRPQQSKPQSLEGPLPWRDDLTGFVPEVLEQARAFGYR</sequence>
<keyword evidence="3" id="KW-1185">Reference proteome</keyword>